<dbReference type="AlphaFoldDB" id="A0A6A4GCH3"/>
<reference evidence="4" key="1">
    <citation type="journal article" date="2019" name="Environ. Microbiol.">
        <title>Fungal ecological strategies reflected in gene transcription - a case study of two litter decomposers.</title>
        <authorList>
            <person name="Barbi F."/>
            <person name="Kohler A."/>
            <person name="Barry K."/>
            <person name="Baskaran P."/>
            <person name="Daum C."/>
            <person name="Fauchery L."/>
            <person name="Ihrmark K."/>
            <person name="Kuo A."/>
            <person name="LaButti K."/>
            <person name="Lipzen A."/>
            <person name="Morin E."/>
            <person name="Grigoriev I.V."/>
            <person name="Henrissat B."/>
            <person name="Lindahl B."/>
            <person name="Martin F."/>
        </authorList>
    </citation>
    <scope>NUCLEOTIDE SEQUENCE</scope>
    <source>
        <strain evidence="4">JB14</strain>
    </source>
</reference>
<gene>
    <name evidence="4" type="ORF">BT96DRAFT_1009531</name>
</gene>
<proteinExistence type="predicted"/>
<dbReference type="InterPro" id="IPR036322">
    <property type="entry name" value="WD40_repeat_dom_sf"/>
</dbReference>
<dbReference type="InterPro" id="IPR015943">
    <property type="entry name" value="WD40/YVTN_repeat-like_dom_sf"/>
</dbReference>
<evidence type="ECO:0000313" key="4">
    <source>
        <dbReference type="EMBL" id="KAE9383194.1"/>
    </source>
</evidence>
<evidence type="ECO:0000256" key="2">
    <source>
        <dbReference type="ARBA" id="ARBA00022737"/>
    </source>
</evidence>
<dbReference type="PANTHER" id="PTHR19848">
    <property type="entry name" value="WD40 REPEAT PROTEIN"/>
    <property type="match status" value="1"/>
</dbReference>
<dbReference type="OrthoDB" id="2615105at2759"/>
<organism evidence="4 5">
    <name type="scientific">Gymnopus androsaceus JB14</name>
    <dbReference type="NCBI Taxonomy" id="1447944"/>
    <lineage>
        <taxon>Eukaryota</taxon>
        <taxon>Fungi</taxon>
        <taxon>Dikarya</taxon>
        <taxon>Basidiomycota</taxon>
        <taxon>Agaricomycotina</taxon>
        <taxon>Agaricomycetes</taxon>
        <taxon>Agaricomycetidae</taxon>
        <taxon>Agaricales</taxon>
        <taxon>Marasmiineae</taxon>
        <taxon>Omphalotaceae</taxon>
        <taxon>Gymnopus</taxon>
    </lineage>
</organism>
<dbReference type="PROSITE" id="PS50082">
    <property type="entry name" value="WD_REPEATS_2"/>
    <property type="match status" value="1"/>
</dbReference>
<name>A0A6A4GCH3_9AGAR</name>
<accession>A0A6A4GCH3</accession>
<dbReference type="SUPFAM" id="SSF50978">
    <property type="entry name" value="WD40 repeat-like"/>
    <property type="match status" value="1"/>
</dbReference>
<keyword evidence="5" id="KW-1185">Reference proteome</keyword>
<evidence type="ECO:0000313" key="5">
    <source>
        <dbReference type="Proteomes" id="UP000799118"/>
    </source>
</evidence>
<dbReference type="PANTHER" id="PTHR19848:SF8">
    <property type="entry name" value="F-BOX AND WD REPEAT DOMAIN CONTAINING 7"/>
    <property type="match status" value="1"/>
</dbReference>
<keyword evidence="2" id="KW-0677">Repeat</keyword>
<dbReference type="EMBL" id="ML770642">
    <property type="protein sequence ID" value="KAE9383194.1"/>
    <property type="molecule type" value="Genomic_DNA"/>
</dbReference>
<dbReference type="SMART" id="SM00320">
    <property type="entry name" value="WD40"/>
    <property type="match status" value="1"/>
</dbReference>
<evidence type="ECO:0000256" key="3">
    <source>
        <dbReference type="PROSITE-ProRule" id="PRU00221"/>
    </source>
</evidence>
<protein>
    <submittedName>
        <fullName evidence="4">Uncharacterized protein</fullName>
    </submittedName>
</protein>
<evidence type="ECO:0000256" key="1">
    <source>
        <dbReference type="ARBA" id="ARBA00022574"/>
    </source>
</evidence>
<feature type="repeat" description="WD" evidence="3">
    <location>
        <begin position="5"/>
        <end position="46"/>
    </location>
</feature>
<dbReference type="Gene3D" id="2.130.10.10">
    <property type="entry name" value="YVTN repeat-like/Quinoprotein amine dehydrogenase"/>
    <property type="match status" value="1"/>
</dbReference>
<dbReference type="Proteomes" id="UP000799118">
    <property type="component" value="Unassembled WGS sequence"/>
</dbReference>
<dbReference type="InterPro" id="IPR001680">
    <property type="entry name" value="WD40_rpt"/>
</dbReference>
<sequence>MGNALQGHDNWVNSVAFSPDGTRIVSGSDDKTLRIWVATTGAQMGNALQGHDDVVNSVAFAPDGTPGLCLALMTRHSGSIAALAFESDEREQVIGTSRAHNRIQQILELTTKNATVL</sequence>
<dbReference type="Pfam" id="PF00400">
    <property type="entry name" value="WD40"/>
    <property type="match status" value="2"/>
</dbReference>
<keyword evidence="1 3" id="KW-0853">WD repeat</keyword>
<dbReference type="PROSITE" id="PS50294">
    <property type="entry name" value="WD_REPEATS_REGION"/>
    <property type="match status" value="1"/>
</dbReference>